<dbReference type="Proteomes" id="UP001079535">
    <property type="component" value="Unassembled WGS sequence"/>
</dbReference>
<comment type="caution">
    <text evidence="2">The sequence shown here is derived from an EMBL/GenBank/DDBJ whole genome shotgun (WGS) entry which is preliminary data.</text>
</comment>
<keyword evidence="1" id="KW-0472">Membrane</keyword>
<organism evidence="2 3">
    <name type="scientific">Mediterraneibacter gnavus</name>
    <name type="common">Ruminococcus gnavus</name>
    <dbReference type="NCBI Taxonomy" id="33038"/>
    <lineage>
        <taxon>Bacteria</taxon>
        <taxon>Bacillati</taxon>
        <taxon>Bacillota</taxon>
        <taxon>Clostridia</taxon>
        <taxon>Lachnospirales</taxon>
        <taxon>Lachnospiraceae</taxon>
        <taxon>Mediterraneibacter</taxon>
    </lineage>
</organism>
<feature type="transmembrane region" description="Helical" evidence="1">
    <location>
        <begin position="87"/>
        <end position="109"/>
    </location>
</feature>
<feature type="transmembrane region" description="Helical" evidence="1">
    <location>
        <begin position="51"/>
        <end position="75"/>
    </location>
</feature>
<name>A0A9Q4HVW8_MEDGN</name>
<evidence type="ECO:0000313" key="3">
    <source>
        <dbReference type="Proteomes" id="UP001079535"/>
    </source>
</evidence>
<evidence type="ECO:0000256" key="1">
    <source>
        <dbReference type="SAM" id="Phobius"/>
    </source>
</evidence>
<evidence type="ECO:0000313" key="2">
    <source>
        <dbReference type="EMBL" id="MCZ0666287.1"/>
    </source>
</evidence>
<gene>
    <name evidence="2" type="ORF">OZZ17_01855</name>
</gene>
<reference evidence="2" key="1">
    <citation type="submission" date="2022-11" db="EMBL/GenBank/DDBJ databases">
        <title>Temperate bacteriophages infecting mucin-degrading bacterium Ruminococcus gnavus from the human gut.</title>
        <authorList>
            <person name="Buttimer C."/>
        </authorList>
    </citation>
    <scope>NUCLEOTIDE SEQUENCE</scope>
    <source>
        <strain evidence="2">CCUG 49994</strain>
    </source>
</reference>
<proteinExistence type="predicted"/>
<keyword evidence="1" id="KW-1133">Transmembrane helix</keyword>
<sequence>MKPFVLYDLINNTEQVILRPERIALYNPPVRKKCSRKRVMKRFLRVVKEKLKWAAIMLTQLAISFASGFLFYIAIAEKLREVRGYDAIGGEVFAAGFVAYGVFLFLQWLGDLLWTRRQ</sequence>
<accession>A0A9Q4HVW8</accession>
<dbReference type="AlphaFoldDB" id="A0A9Q4HVW8"/>
<protein>
    <submittedName>
        <fullName evidence="2">Uncharacterized protein</fullName>
    </submittedName>
</protein>
<dbReference type="EMBL" id="JAPRAY010000002">
    <property type="protein sequence ID" value="MCZ0666287.1"/>
    <property type="molecule type" value="Genomic_DNA"/>
</dbReference>
<keyword evidence="1" id="KW-0812">Transmembrane</keyword>
<dbReference type="RefSeq" id="WP_268803303.1">
    <property type="nucleotide sequence ID" value="NZ_JAPRAY010000002.1"/>
</dbReference>